<proteinExistence type="predicted"/>
<accession>A0A6B9XV20</accession>
<keyword evidence="1" id="KW-0496">Mitochondrion</keyword>
<dbReference type="EMBL" id="MK697699">
    <property type="protein sequence ID" value="QHR90105.1"/>
    <property type="molecule type" value="Genomic_DNA"/>
</dbReference>
<protein>
    <submittedName>
        <fullName evidence="1">Uncharacterized protein</fullName>
    </submittedName>
</protein>
<gene>
    <name evidence="1" type="primary">orf04151</name>
    <name evidence="1" type="ORF">Q903MT_gene4128</name>
</gene>
<name>A0A6B9XV20_PICSI</name>
<geneLocation type="mitochondrion" evidence="1"/>
<dbReference type="AlphaFoldDB" id="A0A6B9XV20"/>
<sequence>MSKGIISNHTNQFLPMEFYRKNVPLCHIHFCLSIPLGGISSSRRYFLSMEIGQYGDLSIPLVE</sequence>
<evidence type="ECO:0000313" key="1">
    <source>
        <dbReference type="EMBL" id="QHR90105.1"/>
    </source>
</evidence>
<reference evidence="1" key="1">
    <citation type="submission" date="2019-03" db="EMBL/GenBank/DDBJ databases">
        <title>Largest Complete Mitochondrial Genome of a Gymnosperm, Sitka Spruce (Picea sitchensis), Indicates Complex Physical Structure.</title>
        <authorList>
            <person name="Jackman S.D."/>
            <person name="Coombe L."/>
            <person name="Warren R."/>
            <person name="Kirk H."/>
            <person name="Trinh E."/>
            <person name="McLeod T."/>
            <person name="Pleasance S."/>
            <person name="Pandoh P."/>
            <person name="Zhao Y."/>
            <person name="Coope R."/>
            <person name="Bousquet J."/>
            <person name="Bohlmann J.C."/>
            <person name="Jones S.J.M."/>
            <person name="Birol I."/>
        </authorList>
    </citation>
    <scope>NUCLEOTIDE SEQUENCE</scope>
    <source>
        <strain evidence="1">Q903</strain>
    </source>
</reference>
<organism evidence="1">
    <name type="scientific">Picea sitchensis</name>
    <name type="common">Sitka spruce</name>
    <name type="synonym">Pinus sitchensis</name>
    <dbReference type="NCBI Taxonomy" id="3332"/>
    <lineage>
        <taxon>Eukaryota</taxon>
        <taxon>Viridiplantae</taxon>
        <taxon>Streptophyta</taxon>
        <taxon>Embryophyta</taxon>
        <taxon>Tracheophyta</taxon>
        <taxon>Spermatophyta</taxon>
        <taxon>Pinopsida</taxon>
        <taxon>Pinidae</taxon>
        <taxon>Conifers I</taxon>
        <taxon>Pinales</taxon>
        <taxon>Pinaceae</taxon>
        <taxon>Picea</taxon>
    </lineage>
</organism>